<evidence type="ECO:0008006" key="3">
    <source>
        <dbReference type="Google" id="ProtNLM"/>
    </source>
</evidence>
<dbReference type="RefSeq" id="WP_407338940.1">
    <property type="nucleotide sequence ID" value="NZ_CP136862.1"/>
</dbReference>
<dbReference type="Gene3D" id="3.40.50.300">
    <property type="entry name" value="P-loop containing nucleotide triphosphate hydrolases"/>
    <property type="match status" value="1"/>
</dbReference>
<dbReference type="Proteomes" id="UP001626536">
    <property type="component" value="Chromosome"/>
</dbReference>
<proteinExistence type="predicted"/>
<dbReference type="InterPro" id="IPR027417">
    <property type="entry name" value="P-loop_NTPase"/>
</dbReference>
<protein>
    <recommendedName>
        <fullName evidence="3">Sulfotransferase family protein</fullName>
    </recommendedName>
</protein>
<accession>A0ABZ0HRU5</accession>
<keyword evidence="2" id="KW-1185">Reference proteome</keyword>
<reference evidence="1 2" key="1">
    <citation type="submission" date="2023-10" db="EMBL/GenBank/DDBJ databases">
        <title>Novel methanotroph of the genus Methylocapsa from a subarctic wetland.</title>
        <authorList>
            <person name="Belova S.E."/>
            <person name="Oshkin I.Y."/>
            <person name="Miroshnikov K."/>
            <person name="Dedysh S.N."/>
        </authorList>
    </citation>
    <scope>NUCLEOTIDE SEQUENCE [LARGE SCALE GENOMIC DNA]</scope>
    <source>
        <strain evidence="1 2">RX1</strain>
    </source>
</reference>
<organism evidence="1 2">
    <name type="scientific">Methylocapsa polymorpha</name>
    <dbReference type="NCBI Taxonomy" id="3080828"/>
    <lineage>
        <taxon>Bacteria</taxon>
        <taxon>Pseudomonadati</taxon>
        <taxon>Pseudomonadota</taxon>
        <taxon>Alphaproteobacteria</taxon>
        <taxon>Hyphomicrobiales</taxon>
        <taxon>Beijerinckiaceae</taxon>
        <taxon>Methylocapsa</taxon>
    </lineage>
</organism>
<evidence type="ECO:0000313" key="1">
    <source>
        <dbReference type="EMBL" id="WOJ89495.1"/>
    </source>
</evidence>
<sequence>MIVSIHVPKTAGKSFRLRLEAAFGARMLCDYADWIGLDTPEAYAQRAAQAAKMHACRDEILRDFDLIYGQFIADKYVGQFPTVEFTAFFRDPYQQAVSHYQFLLRHPELEHPWVQKFHELRPTLPEMIEAVPNFQSMYLGSNSLDDFALVGLTEQYERGVALFEAVFGRKLPPEAARENVNPNRPGDAYPIDPAVRKAIDTHRAADVELYRRACERFASLTAQYGI</sequence>
<evidence type="ECO:0000313" key="2">
    <source>
        <dbReference type="Proteomes" id="UP001626536"/>
    </source>
</evidence>
<dbReference type="EMBL" id="CP136862">
    <property type="protein sequence ID" value="WOJ89495.1"/>
    <property type="molecule type" value="Genomic_DNA"/>
</dbReference>
<name>A0ABZ0HRU5_9HYPH</name>
<gene>
    <name evidence="1" type="ORF">RZS28_17140</name>
</gene>